<dbReference type="GO" id="GO:0005524">
    <property type="term" value="F:ATP binding"/>
    <property type="evidence" value="ECO:0007669"/>
    <property type="project" value="UniProtKB-KW"/>
</dbReference>
<keyword evidence="5 7" id="KW-0067">ATP-binding</keyword>
<dbReference type="AlphaFoldDB" id="A0A1T4LR60"/>
<dbReference type="InterPro" id="IPR049940">
    <property type="entry name" value="GluQ/Sye"/>
</dbReference>
<dbReference type="PRINTS" id="PR00987">
    <property type="entry name" value="TRNASYNTHGLU"/>
</dbReference>
<evidence type="ECO:0000313" key="10">
    <source>
        <dbReference type="EMBL" id="SJZ57163.1"/>
    </source>
</evidence>
<comment type="cofactor">
    <cofactor evidence="7">
        <name>Zn(2+)</name>
        <dbReference type="ChEBI" id="CHEBI:29105"/>
    </cofactor>
    <text evidence="7">Binds 1 zinc ion per subunit.</text>
</comment>
<comment type="similarity">
    <text evidence="7">Belongs to the class-I aminoacyl-tRNA synthetase family. GluQ subfamily.</text>
</comment>
<dbReference type="EMBL" id="FUWR01000003">
    <property type="protein sequence ID" value="SJZ57163.1"/>
    <property type="molecule type" value="Genomic_DNA"/>
</dbReference>
<dbReference type="PANTHER" id="PTHR43311">
    <property type="entry name" value="GLUTAMATE--TRNA LIGASE"/>
    <property type="match status" value="1"/>
</dbReference>
<evidence type="ECO:0000256" key="2">
    <source>
        <dbReference type="ARBA" id="ARBA00022723"/>
    </source>
</evidence>
<name>A0A1T4LR60_9BACT</name>
<keyword evidence="6 7" id="KW-0030">Aminoacyl-tRNA synthetase</keyword>
<feature type="binding site" evidence="7">
    <location>
        <position position="51"/>
    </location>
    <ligand>
        <name>L-glutamate</name>
        <dbReference type="ChEBI" id="CHEBI:29985"/>
    </ligand>
</feature>
<dbReference type="PANTHER" id="PTHR43311:SF1">
    <property type="entry name" value="GLUTAMYL-Q TRNA(ASP) SYNTHETASE"/>
    <property type="match status" value="1"/>
</dbReference>
<reference evidence="11" key="1">
    <citation type="submission" date="2017-02" db="EMBL/GenBank/DDBJ databases">
        <authorList>
            <person name="Varghese N."/>
            <person name="Submissions S."/>
        </authorList>
    </citation>
    <scope>NUCLEOTIDE SEQUENCE [LARGE SCALE GENOMIC DNA]</scope>
    <source>
        <strain evidence="11">ATCC BAA-34</strain>
    </source>
</reference>
<feature type="short sequence motif" description="'HIGH' region" evidence="7">
    <location>
        <begin position="18"/>
        <end position="28"/>
    </location>
</feature>
<feature type="binding site" evidence="7">
    <location>
        <position position="204"/>
    </location>
    <ligand>
        <name>L-glutamate</name>
        <dbReference type="ChEBI" id="CHEBI:29985"/>
    </ligand>
</feature>
<sequence length="304" mass="33060">MTVGRANTTCPVIGRFAPSPTGPLHTGSLVAAVGSWLMAKAAGGQWLLRIDDLDGPRCRQEFEDDILRTMERFGLCWDGSITRQSDNGTAYAESFEQLQKLGAVYPCGCSRAEIARSASAPHPGEEIPYPGTCRSGLSAGREPRAWRLRTDGMQIAFDDLRHGRIATELDRTGDFVVKRAEGFFAYQLAVVVDDHLTGVNQVVRGDDLLDSTPRQVLLHQLLGWSLPVYCHLPLVTGPDGAKLSKRDNTVSLADGRVAGKESELLVWGLRFLGLAVPDALRGSDCAELLSWAREACNLPKCIAK</sequence>
<evidence type="ECO:0000256" key="4">
    <source>
        <dbReference type="ARBA" id="ARBA00022833"/>
    </source>
</evidence>
<dbReference type="OrthoDB" id="9807503at2"/>
<keyword evidence="8" id="KW-0648">Protein biosynthesis</keyword>
<dbReference type="EC" id="6.1.1.-" evidence="7"/>
<dbReference type="Proteomes" id="UP000190102">
    <property type="component" value="Unassembled WGS sequence"/>
</dbReference>
<organism evidence="10 11">
    <name type="scientific">Trichlorobacter thiogenes</name>
    <dbReference type="NCBI Taxonomy" id="115783"/>
    <lineage>
        <taxon>Bacteria</taxon>
        <taxon>Pseudomonadati</taxon>
        <taxon>Thermodesulfobacteriota</taxon>
        <taxon>Desulfuromonadia</taxon>
        <taxon>Geobacterales</taxon>
        <taxon>Geobacteraceae</taxon>
        <taxon>Trichlorobacter</taxon>
    </lineage>
</organism>
<keyword evidence="2 7" id="KW-0479">Metal-binding</keyword>
<feature type="short sequence motif" description="'KMSKS' region" evidence="7">
    <location>
        <begin position="242"/>
        <end position="246"/>
    </location>
</feature>
<dbReference type="GO" id="GO:0008270">
    <property type="term" value="F:zinc ion binding"/>
    <property type="evidence" value="ECO:0007669"/>
    <property type="project" value="UniProtKB-UniRule"/>
</dbReference>
<feature type="domain" description="Glutamyl/glutaminyl-tRNA synthetase class Ib catalytic" evidence="9">
    <location>
        <begin position="12"/>
        <end position="276"/>
    </location>
</feature>
<dbReference type="GO" id="GO:0006400">
    <property type="term" value="P:tRNA modification"/>
    <property type="evidence" value="ECO:0007669"/>
    <property type="project" value="InterPro"/>
</dbReference>
<comment type="function">
    <text evidence="7">Catalyzes the tRNA-independent activation of glutamate in presence of ATP and the subsequent transfer of glutamate onto a tRNA(Asp). Glutamate is transferred on the 2-amino-5-(4,5-dihydroxy-2-cyclopenten-1-yl) moiety of the queuosine in the wobble position of the QUC anticodon.</text>
</comment>
<dbReference type="RefSeq" id="WP_078789291.1">
    <property type="nucleotide sequence ID" value="NZ_FUWR01000003.1"/>
</dbReference>
<feature type="binding site" evidence="7">
    <location>
        <position position="245"/>
    </location>
    <ligand>
        <name>ATP</name>
        <dbReference type="ChEBI" id="CHEBI:30616"/>
    </ligand>
</feature>
<feature type="binding site" evidence="7">
    <location>
        <position position="129"/>
    </location>
    <ligand>
        <name>Zn(2+)</name>
        <dbReference type="ChEBI" id="CHEBI:29105"/>
    </ligand>
</feature>
<evidence type="ECO:0000256" key="3">
    <source>
        <dbReference type="ARBA" id="ARBA00022741"/>
    </source>
</evidence>
<dbReference type="STRING" id="115783.SAMN02745119_01019"/>
<feature type="binding site" evidence="7">
    <location>
        <position position="133"/>
    </location>
    <ligand>
        <name>Zn(2+)</name>
        <dbReference type="ChEBI" id="CHEBI:29105"/>
    </ligand>
</feature>
<keyword evidence="1 7" id="KW-0436">Ligase</keyword>
<dbReference type="SUPFAM" id="SSF52374">
    <property type="entry name" value="Nucleotidylyl transferase"/>
    <property type="match status" value="1"/>
</dbReference>
<dbReference type="InterPro" id="IPR022380">
    <property type="entry name" value="Glu-Q_tRNA(Asp)_Synthase"/>
</dbReference>
<dbReference type="GO" id="GO:0004818">
    <property type="term" value="F:glutamate-tRNA ligase activity"/>
    <property type="evidence" value="ECO:0007669"/>
    <property type="project" value="TreeGrafter"/>
</dbReference>
<dbReference type="HAMAP" id="MF_01428">
    <property type="entry name" value="Glu_Q_tRNA_synth"/>
    <property type="match status" value="1"/>
</dbReference>
<dbReference type="GO" id="GO:0005829">
    <property type="term" value="C:cytosol"/>
    <property type="evidence" value="ECO:0007669"/>
    <property type="project" value="TreeGrafter"/>
</dbReference>
<evidence type="ECO:0000313" key="11">
    <source>
        <dbReference type="Proteomes" id="UP000190102"/>
    </source>
</evidence>
<dbReference type="Gene3D" id="3.40.50.620">
    <property type="entry name" value="HUPs"/>
    <property type="match status" value="1"/>
</dbReference>
<keyword evidence="4 7" id="KW-0862">Zinc</keyword>
<dbReference type="Pfam" id="PF00749">
    <property type="entry name" value="tRNA-synt_1c"/>
    <property type="match status" value="1"/>
</dbReference>
<feature type="binding site" evidence="7">
    <location>
        <begin position="15"/>
        <end position="19"/>
    </location>
    <ligand>
        <name>L-glutamate</name>
        <dbReference type="ChEBI" id="CHEBI:29985"/>
    </ligand>
</feature>
<dbReference type="NCBIfam" id="TIGR03838">
    <property type="entry name" value="queuosine_YadB"/>
    <property type="match status" value="1"/>
</dbReference>
<feature type="binding site" evidence="7">
    <location>
        <position position="109"/>
    </location>
    <ligand>
        <name>Zn(2+)</name>
        <dbReference type="ChEBI" id="CHEBI:29105"/>
    </ligand>
</feature>
<accession>A0A1T4LR60</accession>
<feature type="binding site" evidence="7">
    <location>
        <position position="107"/>
    </location>
    <ligand>
        <name>Zn(2+)</name>
        <dbReference type="ChEBI" id="CHEBI:29105"/>
    </ligand>
</feature>
<dbReference type="InterPro" id="IPR000924">
    <property type="entry name" value="Glu/Gln-tRNA-synth"/>
</dbReference>
<evidence type="ECO:0000256" key="1">
    <source>
        <dbReference type="ARBA" id="ARBA00022598"/>
    </source>
</evidence>
<proteinExistence type="inferred from homology"/>
<evidence type="ECO:0000256" key="5">
    <source>
        <dbReference type="ARBA" id="ARBA00022840"/>
    </source>
</evidence>
<keyword evidence="11" id="KW-1185">Reference proteome</keyword>
<dbReference type="InterPro" id="IPR014729">
    <property type="entry name" value="Rossmann-like_a/b/a_fold"/>
</dbReference>
<dbReference type="InterPro" id="IPR020058">
    <property type="entry name" value="Glu/Gln-tRNA-synth_Ib_cat-dom"/>
</dbReference>
<dbReference type="NCBIfam" id="NF004314">
    <property type="entry name" value="PRK05710.1-3"/>
    <property type="match status" value="1"/>
</dbReference>
<feature type="binding site" evidence="7">
    <location>
        <position position="186"/>
    </location>
    <ligand>
        <name>L-glutamate</name>
        <dbReference type="ChEBI" id="CHEBI:29985"/>
    </ligand>
</feature>
<dbReference type="GO" id="GO:0006424">
    <property type="term" value="P:glutamyl-tRNA aminoacylation"/>
    <property type="evidence" value="ECO:0007669"/>
    <property type="project" value="InterPro"/>
</dbReference>
<keyword evidence="3 7" id="KW-0547">Nucleotide-binding</keyword>
<evidence type="ECO:0000256" key="7">
    <source>
        <dbReference type="HAMAP-Rule" id="MF_01428"/>
    </source>
</evidence>
<gene>
    <name evidence="7" type="primary">gluQ</name>
    <name evidence="10" type="ORF">SAMN02745119_01019</name>
</gene>
<evidence type="ECO:0000259" key="9">
    <source>
        <dbReference type="Pfam" id="PF00749"/>
    </source>
</evidence>
<dbReference type="NCBIfam" id="NF004315">
    <property type="entry name" value="PRK05710.1-4"/>
    <property type="match status" value="1"/>
</dbReference>
<evidence type="ECO:0000256" key="6">
    <source>
        <dbReference type="ARBA" id="ARBA00023146"/>
    </source>
</evidence>
<protein>
    <recommendedName>
        <fullName evidence="7">Glutamyl-Q tRNA(Asp) synthetase</fullName>
        <shortName evidence="7">Glu-Q-RSs</shortName>
        <ecNumber evidence="7">6.1.1.-</ecNumber>
    </recommendedName>
</protein>
<evidence type="ECO:0000256" key="8">
    <source>
        <dbReference type="RuleBase" id="RU363037"/>
    </source>
</evidence>